<reference evidence="2 3" key="1">
    <citation type="submission" date="2015-03" db="EMBL/GenBank/DDBJ databases">
        <title>RNA-seq based gene annotation and comparative genomics of four Zymoseptoria species reveal species-specific pathogenicity related genes and transposable element activity.</title>
        <authorList>
            <person name="Grandaubert J."/>
            <person name="Bhattacharyya A."/>
            <person name="Stukenbrock E.H."/>
        </authorList>
    </citation>
    <scope>NUCLEOTIDE SEQUENCE [LARGE SCALE GENOMIC DNA]</scope>
    <source>
        <strain evidence="2 3">Zb18110</strain>
    </source>
</reference>
<protein>
    <submittedName>
        <fullName evidence="2">Uncharacterized protein</fullName>
    </submittedName>
</protein>
<keyword evidence="3" id="KW-1185">Reference proteome</keyword>
<sequence length="163" mass="17824">MAKGTVDWNSAEAWERAVACLIATGAKIDYRAAALHFGCTYDTLENRFRKTKKLANELKGEVERGERDATAGGRKSAPATPRKPKTPKKDALTTVTQGRVAKSSTPKSNKKAGVKQEMMEEEDAAMASFDHTLAGDALPHDTNYEFNFDTGMDHQANGFDDLL</sequence>
<feature type="region of interest" description="Disordered" evidence="1">
    <location>
        <begin position="56"/>
        <end position="123"/>
    </location>
</feature>
<feature type="compositionally biased region" description="Polar residues" evidence="1">
    <location>
        <begin position="93"/>
        <end position="107"/>
    </location>
</feature>
<dbReference type="STRING" id="1047168.A0A0F4GQA1"/>
<comment type="caution">
    <text evidence="2">The sequence shown here is derived from an EMBL/GenBank/DDBJ whole genome shotgun (WGS) entry which is preliminary data.</text>
</comment>
<dbReference type="AlphaFoldDB" id="A0A0F4GQA1"/>
<dbReference type="OrthoDB" id="4828117at2759"/>
<organism evidence="2 3">
    <name type="scientific">Zymoseptoria brevis</name>
    <dbReference type="NCBI Taxonomy" id="1047168"/>
    <lineage>
        <taxon>Eukaryota</taxon>
        <taxon>Fungi</taxon>
        <taxon>Dikarya</taxon>
        <taxon>Ascomycota</taxon>
        <taxon>Pezizomycotina</taxon>
        <taxon>Dothideomycetes</taxon>
        <taxon>Dothideomycetidae</taxon>
        <taxon>Mycosphaerellales</taxon>
        <taxon>Mycosphaerellaceae</taxon>
        <taxon>Zymoseptoria</taxon>
    </lineage>
</organism>
<gene>
    <name evidence="2" type="ORF">TI39_contig354g00058</name>
</gene>
<accession>A0A0F4GQA1</accession>
<evidence type="ECO:0000313" key="3">
    <source>
        <dbReference type="Proteomes" id="UP000033647"/>
    </source>
</evidence>
<feature type="compositionally biased region" description="Basic and acidic residues" evidence="1">
    <location>
        <begin position="56"/>
        <end position="69"/>
    </location>
</feature>
<evidence type="ECO:0000256" key="1">
    <source>
        <dbReference type="SAM" id="MobiDB-lite"/>
    </source>
</evidence>
<dbReference type="EMBL" id="LAFY01000346">
    <property type="protein sequence ID" value="KJX99614.1"/>
    <property type="molecule type" value="Genomic_DNA"/>
</dbReference>
<proteinExistence type="predicted"/>
<evidence type="ECO:0000313" key="2">
    <source>
        <dbReference type="EMBL" id="KJX99614.1"/>
    </source>
</evidence>
<name>A0A0F4GQA1_9PEZI</name>
<dbReference type="Proteomes" id="UP000033647">
    <property type="component" value="Unassembled WGS sequence"/>
</dbReference>